<evidence type="ECO:0000259" key="1">
    <source>
        <dbReference type="Pfam" id="PF01968"/>
    </source>
</evidence>
<feature type="domain" description="Acetophenone carboxylase-like C-terminal" evidence="3">
    <location>
        <begin position="507"/>
        <end position="669"/>
    </location>
</feature>
<gene>
    <name evidence="4" type="ORF">CCS01_28465</name>
</gene>
<accession>A0A2S6MXI5</accession>
<dbReference type="Pfam" id="PF05378">
    <property type="entry name" value="Hydant_A_N"/>
    <property type="match status" value="1"/>
</dbReference>
<dbReference type="Proteomes" id="UP000239724">
    <property type="component" value="Unassembled WGS sequence"/>
</dbReference>
<dbReference type="EMBL" id="NHRY01000263">
    <property type="protein sequence ID" value="PPQ27071.1"/>
    <property type="molecule type" value="Genomic_DNA"/>
</dbReference>
<dbReference type="GO" id="GO:0017168">
    <property type="term" value="F:5-oxoprolinase (ATP-hydrolyzing) activity"/>
    <property type="evidence" value="ECO:0007669"/>
    <property type="project" value="TreeGrafter"/>
</dbReference>
<name>A0A2S6MXI5_RHOGL</name>
<dbReference type="InterPro" id="IPR049517">
    <property type="entry name" value="ACX-like_C"/>
</dbReference>
<dbReference type="Gene3D" id="3.30.420.40">
    <property type="match status" value="1"/>
</dbReference>
<keyword evidence="5" id="KW-1185">Reference proteome</keyword>
<dbReference type="SUPFAM" id="SSF53067">
    <property type="entry name" value="Actin-like ATPase domain"/>
    <property type="match status" value="1"/>
</dbReference>
<sequence>MTYTIGIDVGGTFTDIVVSGDGGGTITAKSTTTPADQSDGVLEGIALAAQRLGLTTTDLLGRASRIVHGTTVATNALLEGKTAPAGMLTTAGHRDVIEMREGLKPDRYNLRMAPPPPLVPRRLRLPVTERVRADGTVEVPLDTASLDTAIDQLERGGVQTVAICFLHAWRNPGHEHQAAEAVRRRLPGAYVTTSFDVLPQIKEFERFSTTIANAAVGPVIQHYLGRLGSRLKEAGFAGELLVILSHGGVASVAEATRLAAGTALSGPAGGVAAAVALSRTGLAPDIIGFDMGGTSTDIAVVRGGQPGLSGDKSVATARIALPSLDIVTLGAGGGSIGHLDRSGLLAVGPQSAGADPGPACYGQGGQGATVTDANLVLGYLDAANFLGGRRRLDGDAATGVVAALAAELGIETTAAASGIHRLVNSRMADGVRVATVRRGVDPRGYTLLAFGGAAGLHVTAVAEALGIARVVVPLAASVLSAWGMLNTDLRIELSRSLGQTGGIDTAALQAAFAAMEDEGRARLAWFEGDVVLRPSADMRYGEQVFEIPVALDDVDWRSGTLAADIAERFHAAHERLYTYALRGQDVVVVNARLSAIGRLPAIAAAASVPSAAAAAPKGTRRIYLDGWVTVPVFDFPALGAGQAIAGPAIIESDTTTVLLRPDDTARMDPRGWLDMAISLPD</sequence>
<feature type="domain" description="Hydantoinase/oxoprolinase N-terminal" evidence="2">
    <location>
        <begin position="5"/>
        <end position="184"/>
    </location>
</feature>
<dbReference type="InterPro" id="IPR002821">
    <property type="entry name" value="Hydantoinase_A"/>
</dbReference>
<dbReference type="InterPro" id="IPR043129">
    <property type="entry name" value="ATPase_NBD"/>
</dbReference>
<dbReference type="InterPro" id="IPR008040">
    <property type="entry name" value="Hydant_A_N"/>
</dbReference>
<evidence type="ECO:0000259" key="3">
    <source>
        <dbReference type="Pfam" id="PF19278"/>
    </source>
</evidence>
<dbReference type="PANTHER" id="PTHR11365:SF23">
    <property type="entry name" value="HYPOTHETICAL 5-OXOPROLINASE (EUROFUNG)-RELATED"/>
    <property type="match status" value="1"/>
</dbReference>
<dbReference type="GO" id="GO:0006749">
    <property type="term" value="P:glutathione metabolic process"/>
    <property type="evidence" value="ECO:0007669"/>
    <property type="project" value="TreeGrafter"/>
</dbReference>
<feature type="domain" description="Hydantoinase A/oxoprolinase" evidence="1">
    <location>
        <begin position="206"/>
        <end position="492"/>
    </location>
</feature>
<dbReference type="PANTHER" id="PTHR11365">
    <property type="entry name" value="5-OXOPROLINASE RELATED"/>
    <property type="match status" value="1"/>
</dbReference>
<dbReference type="OrthoDB" id="7314499at2"/>
<evidence type="ECO:0000313" key="4">
    <source>
        <dbReference type="EMBL" id="PPQ27071.1"/>
    </source>
</evidence>
<dbReference type="GO" id="GO:0005829">
    <property type="term" value="C:cytosol"/>
    <property type="evidence" value="ECO:0007669"/>
    <property type="project" value="TreeGrafter"/>
</dbReference>
<comment type="caution">
    <text evidence="4">The sequence shown here is derived from an EMBL/GenBank/DDBJ whole genome shotgun (WGS) entry which is preliminary data.</text>
</comment>
<evidence type="ECO:0000313" key="5">
    <source>
        <dbReference type="Proteomes" id="UP000239724"/>
    </source>
</evidence>
<dbReference type="Pfam" id="PF01968">
    <property type="entry name" value="Hydantoinase_A"/>
    <property type="match status" value="1"/>
</dbReference>
<dbReference type="Pfam" id="PF19278">
    <property type="entry name" value="Hydant_A_C"/>
    <property type="match status" value="1"/>
</dbReference>
<dbReference type="RefSeq" id="WP_104522210.1">
    <property type="nucleotide sequence ID" value="NZ_NHRY01000263.1"/>
</dbReference>
<protein>
    <submittedName>
        <fullName evidence="4">5-oxoprolinase</fullName>
    </submittedName>
</protein>
<dbReference type="AlphaFoldDB" id="A0A2S6MXI5"/>
<reference evidence="4 5" key="1">
    <citation type="journal article" date="2018" name="Arch. Microbiol.">
        <title>New insights into the metabolic potential of the phototrophic purple bacterium Rhodopila globiformis DSM 161(T) from its draft genome sequence and evidence for a vanadium-dependent nitrogenase.</title>
        <authorList>
            <person name="Imhoff J.F."/>
            <person name="Rahn T."/>
            <person name="Kunzel S."/>
            <person name="Neulinger S.C."/>
        </authorList>
    </citation>
    <scope>NUCLEOTIDE SEQUENCE [LARGE SCALE GENOMIC DNA]</scope>
    <source>
        <strain evidence="4 5">DSM 161</strain>
    </source>
</reference>
<evidence type="ECO:0000259" key="2">
    <source>
        <dbReference type="Pfam" id="PF05378"/>
    </source>
</evidence>
<proteinExistence type="predicted"/>
<dbReference type="InterPro" id="IPR045079">
    <property type="entry name" value="Oxoprolinase-like"/>
</dbReference>
<organism evidence="4 5">
    <name type="scientific">Rhodopila globiformis</name>
    <name type="common">Rhodopseudomonas globiformis</name>
    <dbReference type="NCBI Taxonomy" id="1071"/>
    <lineage>
        <taxon>Bacteria</taxon>
        <taxon>Pseudomonadati</taxon>
        <taxon>Pseudomonadota</taxon>
        <taxon>Alphaproteobacteria</taxon>
        <taxon>Acetobacterales</taxon>
        <taxon>Acetobacteraceae</taxon>
        <taxon>Rhodopila</taxon>
    </lineage>
</organism>